<name>A0A1F5EVV2_9BACT</name>
<protein>
    <submittedName>
        <fullName evidence="1">Uncharacterized protein</fullName>
    </submittedName>
</protein>
<dbReference type="AlphaFoldDB" id="A0A1F5EVV2"/>
<evidence type="ECO:0000313" key="2">
    <source>
        <dbReference type="Proteomes" id="UP000177390"/>
    </source>
</evidence>
<sequence length="102" mass="11604">MENSGPGVAPGEHQVPHFSYHGEKPGVFDDGMFFLLIQIPKRRENRGPPFLDLAMHSPQSIFTQIDDELVRHSAFNAKKQGIIFRPIDPLRSLNRLQNTLLQ</sequence>
<dbReference type="EMBL" id="MFAH01000023">
    <property type="protein sequence ID" value="OGD71529.1"/>
    <property type="molecule type" value="Genomic_DNA"/>
</dbReference>
<accession>A0A1F5EVV2</accession>
<proteinExistence type="predicted"/>
<evidence type="ECO:0000313" key="1">
    <source>
        <dbReference type="EMBL" id="OGD71529.1"/>
    </source>
</evidence>
<reference evidence="1 2" key="1">
    <citation type="journal article" date="2016" name="Nat. Commun.">
        <title>Thousands of microbial genomes shed light on interconnected biogeochemical processes in an aquifer system.</title>
        <authorList>
            <person name="Anantharaman K."/>
            <person name="Brown C.T."/>
            <person name="Hug L.A."/>
            <person name="Sharon I."/>
            <person name="Castelle C.J."/>
            <person name="Probst A.J."/>
            <person name="Thomas B.C."/>
            <person name="Singh A."/>
            <person name="Wilkins M.J."/>
            <person name="Karaoz U."/>
            <person name="Brodie E.L."/>
            <person name="Williams K.H."/>
            <person name="Hubbard S.S."/>
            <person name="Banfield J.F."/>
        </authorList>
    </citation>
    <scope>NUCLEOTIDE SEQUENCE [LARGE SCALE GENOMIC DNA]</scope>
</reference>
<dbReference type="Proteomes" id="UP000177390">
    <property type="component" value="Unassembled WGS sequence"/>
</dbReference>
<gene>
    <name evidence="1" type="ORF">A3D09_02205</name>
</gene>
<organism evidence="1 2">
    <name type="scientific">Candidatus Collierbacteria bacterium RIFCSPHIGHO2_02_FULL_49_10</name>
    <dbReference type="NCBI Taxonomy" id="1817723"/>
    <lineage>
        <taxon>Bacteria</taxon>
        <taxon>Candidatus Collieribacteriota</taxon>
    </lineage>
</organism>
<comment type="caution">
    <text evidence="1">The sequence shown here is derived from an EMBL/GenBank/DDBJ whole genome shotgun (WGS) entry which is preliminary data.</text>
</comment>